<dbReference type="SUPFAM" id="SSF89392">
    <property type="entry name" value="Prokaryotic lipoproteins and lipoprotein localization factors"/>
    <property type="match status" value="1"/>
</dbReference>
<proteinExistence type="predicted"/>
<evidence type="ECO:0000313" key="3">
    <source>
        <dbReference type="Proteomes" id="UP001560267"/>
    </source>
</evidence>
<dbReference type="InterPro" id="IPR052944">
    <property type="entry name" value="Sporulation_related"/>
</dbReference>
<feature type="signal peptide" evidence="1">
    <location>
        <begin position="1"/>
        <end position="31"/>
    </location>
</feature>
<evidence type="ECO:0008006" key="4">
    <source>
        <dbReference type="Google" id="ProtNLM"/>
    </source>
</evidence>
<dbReference type="RefSeq" id="WP_298403251.1">
    <property type="nucleotide sequence ID" value="NZ_JBFSHR010000013.1"/>
</dbReference>
<organism evidence="2 3">
    <name type="scientific">Ferrimicrobium acidiphilum</name>
    <dbReference type="NCBI Taxonomy" id="121039"/>
    <lineage>
        <taxon>Bacteria</taxon>
        <taxon>Bacillati</taxon>
        <taxon>Actinomycetota</taxon>
        <taxon>Acidimicrobiia</taxon>
        <taxon>Acidimicrobiales</taxon>
        <taxon>Acidimicrobiaceae</taxon>
        <taxon>Ferrimicrobium</taxon>
    </lineage>
</organism>
<reference evidence="2 3" key="1">
    <citation type="submission" date="2024-07" db="EMBL/GenBank/DDBJ databases">
        <title>Draft Genome Sequence of Ferrimicrobium acidiphilum Strain YE2023, Isolated from a Pulp of Bioleach Reactor.</title>
        <authorList>
            <person name="Elkina Y.A."/>
            <person name="Bulaeva A.G."/>
            <person name="Beletsky A.V."/>
            <person name="Mardanov A.V."/>
        </authorList>
    </citation>
    <scope>NUCLEOTIDE SEQUENCE [LARGE SCALE GENOMIC DNA]</scope>
    <source>
        <strain evidence="2 3">YE2023</strain>
    </source>
</reference>
<dbReference type="PANTHER" id="PTHR37507">
    <property type="entry name" value="SPORULATION PROTEIN YDCC"/>
    <property type="match status" value="1"/>
</dbReference>
<accession>A0ABV3Y137</accession>
<dbReference type="PANTHER" id="PTHR37507:SF2">
    <property type="entry name" value="SPORULATION PROTEIN YDCC"/>
    <property type="match status" value="1"/>
</dbReference>
<name>A0ABV3Y137_9ACTN</name>
<comment type="caution">
    <text evidence="2">The sequence shown here is derived from an EMBL/GenBank/DDBJ whole genome shotgun (WGS) entry which is preliminary data.</text>
</comment>
<keyword evidence="1" id="KW-0732">Signal</keyword>
<feature type="chain" id="PRO_5047183527" description="Outer membrane lipoprotein-sorting protein" evidence="1">
    <location>
        <begin position="32"/>
        <end position="354"/>
    </location>
</feature>
<dbReference type="InterPro" id="IPR029046">
    <property type="entry name" value="LolA/LolB/LppX"/>
</dbReference>
<evidence type="ECO:0000256" key="1">
    <source>
        <dbReference type="SAM" id="SignalP"/>
    </source>
</evidence>
<keyword evidence="3" id="KW-1185">Reference proteome</keyword>
<dbReference type="Gene3D" id="2.50.20.10">
    <property type="entry name" value="Lipoprotein localisation LolA/LolB/LppX"/>
    <property type="match status" value="1"/>
</dbReference>
<dbReference type="EMBL" id="JBFSHR010000013">
    <property type="protein sequence ID" value="MEX6429272.1"/>
    <property type="molecule type" value="Genomic_DNA"/>
</dbReference>
<gene>
    <name evidence="2" type="ORF">AB6A68_05400</name>
</gene>
<sequence length="354" mass="36733">MTRWKYRFGIPLVGAAVALGAASLTPALANAQTPLLQPMSASQLIAAVLGAAPVQYSGQLQVTSNILGSDASLLSSVGQGIAVPEGTSQVMVYRGAGPDLRLQMVNTQSERDLYVTSTGAWLWSSSNSTADHLIFSPTRSRSFAHTANPTEVADSLVGHLAPTSRVTVGSNTYVAGHAAYTLVLAPRQSGSSISSVRILVDAKNYHVLSVSVYSVYSSSPVLSMGYQSISFTDPSVTNFNFAPPANATVKLVTATQLQTLFDPMGASAPRPAVLGAGWQTVFELPKGVLARLDSALGSKGIVRNLETPVALANGETASLIHTELVNLLVLPNGSTLAGAVRASVLESDANALGL</sequence>
<protein>
    <recommendedName>
        <fullName evidence="4">Outer membrane lipoprotein-sorting protein</fullName>
    </recommendedName>
</protein>
<dbReference type="Proteomes" id="UP001560267">
    <property type="component" value="Unassembled WGS sequence"/>
</dbReference>
<evidence type="ECO:0000313" key="2">
    <source>
        <dbReference type="EMBL" id="MEX6429272.1"/>
    </source>
</evidence>